<proteinExistence type="predicted"/>
<reference evidence="1" key="1">
    <citation type="submission" date="2022-04" db="EMBL/GenBank/DDBJ databases">
        <title>Genome of the entomopathogenic fungus Entomophthora muscae.</title>
        <authorList>
            <person name="Elya C."/>
            <person name="Lovett B.R."/>
            <person name="Lee E."/>
            <person name="Macias A.M."/>
            <person name="Hajek A.E."/>
            <person name="De Bivort B.L."/>
            <person name="Kasson M.T."/>
            <person name="De Fine Licht H.H."/>
            <person name="Stajich J.E."/>
        </authorList>
    </citation>
    <scope>NUCLEOTIDE SEQUENCE</scope>
    <source>
        <strain evidence="1">Berkeley</strain>
    </source>
</reference>
<sequence length="240" mass="27298">MEVDIPLATTLTNAMVTPPLVMEFLDAGYTPEETVPLLFKGIPMDKAPSLKQKRGDNMSYSKKIKKGIPIGLTDRGTIPFKEFLQEHVNYAMQVHVANLCKGAILECVQYVYDKLDRTFPTIHVGQMWTTDQGFLDIGFSSETLRDKALEIIFTYQGNTLHTETTRYVNFTAKWITFINLPMDKSIQWTMKALLKGLSYYGEVIEAREEGKNKDRIMLPNAIHLLVELAPTLKARDHQIP</sequence>
<evidence type="ECO:0000313" key="2">
    <source>
        <dbReference type="Proteomes" id="UP001165960"/>
    </source>
</evidence>
<dbReference type="Proteomes" id="UP001165960">
    <property type="component" value="Unassembled WGS sequence"/>
</dbReference>
<keyword evidence="2" id="KW-1185">Reference proteome</keyword>
<organism evidence="1 2">
    <name type="scientific">Entomophthora muscae</name>
    <dbReference type="NCBI Taxonomy" id="34485"/>
    <lineage>
        <taxon>Eukaryota</taxon>
        <taxon>Fungi</taxon>
        <taxon>Fungi incertae sedis</taxon>
        <taxon>Zoopagomycota</taxon>
        <taxon>Entomophthoromycotina</taxon>
        <taxon>Entomophthoromycetes</taxon>
        <taxon>Entomophthorales</taxon>
        <taxon>Entomophthoraceae</taxon>
        <taxon>Entomophthora</taxon>
    </lineage>
</organism>
<protein>
    <submittedName>
        <fullName evidence="1">Uncharacterized protein</fullName>
    </submittedName>
</protein>
<accession>A0ACC2SKS8</accession>
<dbReference type="EMBL" id="QTSX02004984">
    <property type="protein sequence ID" value="KAJ9062950.1"/>
    <property type="molecule type" value="Genomic_DNA"/>
</dbReference>
<evidence type="ECO:0000313" key="1">
    <source>
        <dbReference type="EMBL" id="KAJ9062950.1"/>
    </source>
</evidence>
<gene>
    <name evidence="1" type="ORF">DSO57_1005188</name>
</gene>
<comment type="caution">
    <text evidence="1">The sequence shown here is derived from an EMBL/GenBank/DDBJ whole genome shotgun (WGS) entry which is preliminary data.</text>
</comment>
<name>A0ACC2SKS8_9FUNG</name>